<feature type="region of interest" description="Disordered" evidence="1">
    <location>
        <begin position="136"/>
        <end position="162"/>
    </location>
</feature>
<comment type="caution">
    <text evidence="4">The sequence shown here is derived from an EMBL/GenBank/DDBJ whole genome shotgun (WGS) entry which is preliminary data.</text>
</comment>
<feature type="transmembrane region" description="Helical" evidence="2">
    <location>
        <begin position="82"/>
        <end position="102"/>
    </location>
</feature>
<dbReference type="AlphaFoldDB" id="A0A840IJJ2"/>
<dbReference type="PANTHER" id="PTHR40763">
    <property type="entry name" value="MEMBRANE PROTEIN-RELATED"/>
    <property type="match status" value="1"/>
</dbReference>
<dbReference type="EMBL" id="JACHNU010000006">
    <property type="protein sequence ID" value="MBB4664098.1"/>
    <property type="molecule type" value="Genomic_DNA"/>
</dbReference>
<dbReference type="Proteomes" id="UP000585272">
    <property type="component" value="Unassembled WGS sequence"/>
</dbReference>
<feature type="compositionally biased region" description="Basic and acidic residues" evidence="1">
    <location>
        <begin position="153"/>
        <end position="162"/>
    </location>
</feature>
<keyword evidence="5" id="KW-1185">Reference proteome</keyword>
<dbReference type="InterPro" id="IPR012551">
    <property type="entry name" value="DUF1707_SHOCT-like"/>
</dbReference>
<gene>
    <name evidence="4" type="ORF">BDZ31_003701</name>
</gene>
<organism evidence="4 5">
    <name type="scientific">Conexibacter arvalis</name>
    <dbReference type="NCBI Taxonomy" id="912552"/>
    <lineage>
        <taxon>Bacteria</taxon>
        <taxon>Bacillati</taxon>
        <taxon>Actinomycetota</taxon>
        <taxon>Thermoleophilia</taxon>
        <taxon>Solirubrobacterales</taxon>
        <taxon>Conexibacteraceae</taxon>
        <taxon>Conexibacter</taxon>
    </lineage>
</organism>
<dbReference type="Pfam" id="PF08044">
    <property type="entry name" value="DUF1707"/>
    <property type="match status" value="1"/>
</dbReference>
<feature type="domain" description="DUF1707" evidence="3">
    <location>
        <begin position="8"/>
        <end position="60"/>
    </location>
</feature>
<keyword evidence="2" id="KW-0472">Membrane</keyword>
<evidence type="ECO:0000259" key="3">
    <source>
        <dbReference type="Pfam" id="PF08044"/>
    </source>
</evidence>
<keyword evidence="2" id="KW-0812">Transmembrane</keyword>
<dbReference type="RefSeq" id="WP_183343832.1">
    <property type="nucleotide sequence ID" value="NZ_JACHNU010000006.1"/>
</dbReference>
<sequence>MLPDDPTLRASDAERERAADALRDHCAVGRITPEELDERTDAVYAARTVSELRALLSDLPPLPAAPPRPGHDPRRERAKRRALHRAGSWALLSLAMVAIWLATGASGHFWPIWVMLGAGIRVGMVTWSELGPAAAARRPIGQGSAAPPLPPGEEARERHGRR</sequence>
<evidence type="ECO:0000256" key="1">
    <source>
        <dbReference type="SAM" id="MobiDB-lite"/>
    </source>
</evidence>
<accession>A0A840IJJ2</accession>
<dbReference type="PANTHER" id="PTHR40763:SF4">
    <property type="entry name" value="DUF1707 DOMAIN-CONTAINING PROTEIN"/>
    <property type="match status" value="1"/>
</dbReference>
<feature type="transmembrane region" description="Helical" evidence="2">
    <location>
        <begin position="108"/>
        <end position="128"/>
    </location>
</feature>
<evidence type="ECO:0000313" key="5">
    <source>
        <dbReference type="Proteomes" id="UP000585272"/>
    </source>
</evidence>
<feature type="region of interest" description="Disordered" evidence="1">
    <location>
        <begin position="1"/>
        <end position="21"/>
    </location>
</feature>
<evidence type="ECO:0000256" key="2">
    <source>
        <dbReference type="SAM" id="Phobius"/>
    </source>
</evidence>
<evidence type="ECO:0000313" key="4">
    <source>
        <dbReference type="EMBL" id="MBB4664098.1"/>
    </source>
</evidence>
<proteinExistence type="predicted"/>
<reference evidence="4 5" key="1">
    <citation type="submission" date="2020-08" db="EMBL/GenBank/DDBJ databases">
        <title>Genomic Encyclopedia of Archaeal and Bacterial Type Strains, Phase II (KMG-II): from individual species to whole genera.</title>
        <authorList>
            <person name="Goeker M."/>
        </authorList>
    </citation>
    <scope>NUCLEOTIDE SEQUENCE [LARGE SCALE GENOMIC DNA]</scope>
    <source>
        <strain evidence="4 5">DSM 23288</strain>
    </source>
</reference>
<keyword evidence="2" id="KW-1133">Transmembrane helix</keyword>
<name>A0A840IJJ2_9ACTN</name>
<feature type="compositionally biased region" description="Basic and acidic residues" evidence="1">
    <location>
        <begin position="11"/>
        <end position="21"/>
    </location>
</feature>
<protein>
    <recommendedName>
        <fullName evidence="3">DUF1707 domain-containing protein</fullName>
    </recommendedName>
</protein>